<dbReference type="InterPro" id="IPR019267">
    <property type="entry name" value="CRISPR-assoc_Cas6_C"/>
</dbReference>
<dbReference type="Pfam" id="PF10040">
    <property type="entry name" value="CRISPR_Cas6"/>
    <property type="match status" value="1"/>
</dbReference>
<accession>A0A1H7CXI1</accession>
<dbReference type="Gene3D" id="3.30.70.1890">
    <property type="match status" value="1"/>
</dbReference>
<gene>
    <name evidence="2" type="ORF">SAMN04488058_1477</name>
</gene>
<dbReference type="STRING" id="856736.SAMN04488058_1477"/>
<dbReference type="AlphaFoldDB" id="A0A1H7CXI1"/>
<reference evidence="3" key="1">
    <citation type="submission" date="2016-10" db="EMBL/GenBank/DDBJ databases">
        <authorList>
            <person name="Varghese N."/>
            <person name="Submissions S."/>
        </authorList>
    </citation>
    <scope>NUCLEOTIDE SEQUENCE [LARGE SCALE GENOMIC DNA]</scope>
    <source>
        <strain evidence="3">CGMCC 1.10218</strain>
    </source>
</reference>
<dbReference type="OrthoDB" id="3469084at2"/>
<dbReference type="RefSeq" id="WP_092265895.1">
    <property type="nucleotide sequence ID" value="NZ_FNZA01000047.1"/>
</dbReference>
<dbReference type="EMBL" id="FNZA01000047">
    <property type="protein sequence ID" value="SEJ94291.1"/>
    <property type="molecule type" value="Genomic_DNA"/>
</dbReference>
<evidence type="ECO:0000313" key="2">
    <source>
        <dbReference type="EMBL" id="SEJ94291.1"/>
    </source>
</evidence>
<dbReference type="Gene3D" id="3.30.70.1900">
    <property type="match status" value="1"/>
</dbReference>
<organism evidence="2 3">
    <name type="scientific">Deinococcus reticulitermitis</name>
    <dbReference type="NCBI Taxonomy" id="856736"/>
    <lineage>
        <taxon>Bacteria</taxon>
        <taxon>Thermotogati</taxon>
        <taxon>Deinococcota</taxon>
        <taxon>Deinococci</taxon>
        <taxon>Deinococcales</taxon>
        <taxon>Deinococcaceae</taxon>
        <taxon>Deinococcus</taxon>
    </lineage>
</organism>
<feature type="domain" description="CRISPR-associated protein Cas6 C-terminal" evidence="1">
    <location>
        <begin position="134"/>
        <end position="251"/>
    </location>
</feature>
<keyword evidence="3" id="KW-1185">Reference proteome</keyword>
<evidence type="ECO:0000259" key="1">
    <source>
        <dbReference type="Pfam" id="PF10040"/>
    </source>
</evidence>
<sequence length="262" mass="28994">MPALLEIELDTPHARPTGLLGVPLHGLIFSALERVNPALSTRIHEAEIKPFRIGQSRWDEGEDGPGQVRFQLGLLDDELLGYVLQALAPGSLHGDPDSTLRGEVRAARTALQESYAALYARHASGTTGRQLRFEFLTPTTFRANDLDLPFPVPKTLFYGLQRRWEAFSDLHFGPELNDWISRAVRVQDFGLRPRRAHFKGMRNAALTACVGEVEYLIARPGDAEPTFARLLADYANYSGVGYKTAYGLGHVETSGWRSPAAP</sequence>
<dbReference type="CDD" id="cd21141">
    <property type="entry name" value="Cas6_III-like"/>
    <property type="match status" value="1"/>
</dbReference>
<dbReference type="Proteomes" id="UP000199223">
    <property type="component" value="Unassembled WGS sequence"/>
</dbReference>
<evidence type="ECO:0000313" key="3">
    <source>
        <dbReference type="Proteomes" id="UP000199223"/>
    </source>
</evidence>
<name>A0A1H7CXI1_9DEIO</name>
<protein>
    <submittedName>
        <fullName evidence="2">Uncharacterized conserved protein</fullName>
    </submittedName>
</protein>
<proteinExistence type="predicted"/>
<dbReference type="InterPro" id="IPR045747">
    <property type="entry name" value="CRISPR-assoc_prot_Cas6_N_sf"/>
</dbReference>